<dbReference type="InterPro" id="IPR002192">
    <property type="entry name" value="PPDK_AMP/ATP-bd"/>
</dbReference>
<dbReference type="STRING" id="229205.SAMN05444372_1062"/>
<dbReference type="GO" id="GO:0046872">
    <property type="term" value="F:metal ion binding"/>
    <property type="evidence" value="ECO:0007669"/>
    <property type="project" value="UniProtKB-UniRule"/>
</dbReference>
<dbReference type="InterPro" id="IPR000121">
    <property type="entry name" value="PEP_util_C"/>
</dbReference>
<feature type="binding site" evidence="14">
    <location>
        <position position="652"/>
    </location>
    <ligand>
        <name>substrate</name>
    </ligand>
</feature>
<evidence type="ECO:0000256" key="2">
    <source>
        <dbReference type="ARBA" id="ARBA00003144"/>
    </source>
</evidence>
<evidence type="ECO:0000256" key="11">
    <source>
        <dbReference type="ARBA" id="ARBA00022842"/>
    </source>
</evidence>
<dbReference type="Pfam" id="PF02896">
    <property type="entry name" value="PEP-utilizers_C"/>
    <property type="match status" value="1"/>
</dbReference>
<evidence type="ECO:0000256" key="5">
    <source>
        <dbReference type="ARBA" id="ARBA00020138"/>
    </source>
</evidence>
<keyword evidence="8" id="KW-0547">Nucleotide-binding</keyword>
<dbReference type="SUPFAM" id="SSF52009">
    <property type="entry name" value="Phosphohistidine domain"/>
    <property type="match status" value="1"/>
</dbReference>
<evidence type="ECO:0000256" key="6">
    <source>
        <dbReference type="ARBA" id="ARBA00022679"/>
    </source>
</evidence>
<evidence type="ECO:0000256" key="15">
    <source>
        <dbReference type="PIRSR" id="PIRSR000853-3"/>
    </source>
</evidence>
<evidence type="ECO:0000256" key="12">
    <source>
        <dbReference type="PIRNR" id="PIRNR000853"/>
    </source>
</evidence>
<feature type="active site" description="Tele-phosphohistidine intermediate" evidence="13">
    <location>
        <position position="490"/>
    </location>
</feature>
<evidence type="ECO:0000256" key="7">
    <source>
        <dbReference type="ARBA" id="ARBA00022723"/>
    </source>
</evidence>
<dbReference type="Gene3D" id="3.50.30.10">
    <property type="entry name" value="Phosphohistidine domain"/>
    <property type="match status" value="1"/>
</dbReference>
<feature type="domain" description="PEP-utilising enzyme C-terminal" evidence="18">
    <location>
        <begin position="553"/>
        <end position="903"/>
    </location>
</feature>
<dbReference type="OrthoDB" id="9765468at2"/>
<keyword evidence="11 15" id="KW-0460">Magnesium</keyword>
<keyword evidence="6" id="KW-0808">Transferase</keyword>
<evidence type="ECO:0000256" key="9">
    <source>
        <dbReference type="ARBA" id="ARBA00022777"/>
    </source>
</evidence>
<dbReference type="InterPro" id="IPR008279">
    <property type="entry name" value="PEP-util_enz_mobile_dom"/>
</dbReference>
<feature type="binding site" evidence="14">
    <location>
        <position position="802"/>
    </location>
    <ligand>
        <name>substrate</name>
    </ligand>
</feature>
<dbReference type="GO" id="GO:0050242">
    <property type="term" value="F:pyruvate, phosphate dikinase activity"/>
    <property type="evidence" value="ECO:0007669"/>
    <property type="project" value="UniProtKB-UniRule"/>
</dbReference>
<organism evidence="19 20">
    <name type="scientific">Flavobacterium micromati</name>
    <dbReference type="NCBI Taxonomy" id="229205"/>
    <lineage>
        <taxon>Bacteria</taxon>
        <taxon>Pseudomonadati</taxon>
        <taxon>Bacteroidota</taxon>
        <taxon>Flavobacteriia</taxon>
        <taxon>Flavobacteriales</taxon>
        <taxon>Flavobacteriaceae</taxon>
        <taxon>Flavobacterium</taxon>
    </lineage>
</organism>
<comment type="catalytic activity">
    <reaction evidence="12">
        <text>pyruvate + phosphate + ATP = phosphoenolpyruvate + AMP + diphosphate + H(+)</text>
        <dbReference type="Rhea" id="RHEA:10756"/>
        <dbReference type="ChEBI" id="CHEBI:15361"/>
        <dbReference type="ChEBI" id="CHEBI:15378"/>
        <dbReference type="ChEBI" id="CHEBI:30616"/>
        <dbReference type="ChEBI" id="CHEBI:33019"/>
        <dbReference type="ChEBI" id="CHEBI:43474"/>
        <dbReference type="ChEBI" id="CHEBI:58702"/>
        <dbReference type="ChEBI" id="CHEBI:456215"/>
        <dbReference type="EC" id="2.7.9.1"/>
    </reaction>
</comment>
<dbReference type="GO" id="GO:0005524">
    <property type="term" value="F:ATP binding"/>
    <property type="evidence" value="ECO:0007669"/>
    <property type="project" value="UniProtKB-UniRule"/>
</dbReference>
<evidence type="ECO:0000256" key="3">
    <source>
        <dbReference type="ARBA" id="ARBA00007837"/>
    </source>
</evidence>
<dbReference type="InterPro" id="IPR013815">
    <property type="entry name" value="ATP_grasp_subdomain_1"/>
</dbReference>
<evidence type="ECO:0000259" key="16">
    <source>
        <dbReference type="Pfam" id="PF00391"/>
    </source>
</evidence>
<feature type="binding site" evidence="14">
    <location>
        <position position="801"/>
    </location>
    <ligand>
        <name>substrate</name>
    </ligand>
</feature>
<name>A0A1M5JUT5_9FLAO</name>
<protein>
    <recommendedName>
        <fullName evidence="5 12">Pyruvate, phosphate dikinase</fullName>
        <ecNumber evidence="4 12">2.7.9.1</ecNumber>
    </recommendedName>
</protein>
<feature type="active site" description="Proton donor" evidence="13">
    <location>
        <position position="865"/>
    </location>
</feature>
<evidence type="ECO:0000256" key="14">
    <source>
        <dbReference type="PIRSR" id="PIRSR000853-2"/>
    </source>
</evidence>
<dbReference type="PANTHER" id="PTHR22931:SF9">
    <property type="entry name" value="PYRUVATE, PHOSPHATE DIKINASE 1, CHLOROPLASTIC"/>
    <property type="match status" value="1"/>
</dbReference>
<evidence type="ECO:0000256" key="4">
    <source>
        <dbReference type="ARBA" id="ARBA00011994"/>
    </source>
</evidence>
<feature type="domain" description="Pyruvate phosphate dikinase AMP/ATP-binding" evidence="17">
    <location>
        <begin position="74"/>
        <end position="393"/>
    </location>
</feature>
<dbReference type="Gene3D" id="3.20.20.60">
    <property type="entry name" value="Phosphoenolpyruvate-binding domains"/>
    <property type="match status" value="1"/>
</dbReference>
<keyword evidence="7 15" id="KW-0479">Metal-binding</keyword>
<dbReference type="PROSITE" id="PS00370">
    <property type="entry name" value="PEP_ENZYMES_PHOS_SITE"/>
    <property type="match status" value="1"/>
</dbReference>
<dbReference type="EC" id="2.7.9.1" evidence="4 12"/>
<dbReference type="Gene3D" id="3.30.1490.20">
    <property type="entry name" value="ATP-grasp fold, A domain"/>
    <property type="match status" value="1"/>
</dbReference>
<dbReference type="PANTHER" id="PTHR22931">
    <property type="entry name" value="PHOSPHOENOLPYRUVATE DIKINASE-RELATED"/>
    <property type="match status" value="1"/>
</dbReference>
<dbReference type="InterPro" id="IPR015813">
    <property type="entry name" value="Pyrv/PenolPyrv_kinase-like_dom"/>
</dbReference>
<evidence type="ECO:0000259" key="18">
    <source>
        <dbReference type="Pfam" id="PF02896"/>
    </source>
</evidence>
<feature type="binding site" evidence="14">
    <location>
        <position position="800"/>
    </location>
    <ligand>
        <name>substrate</name>
    </ligand>
</feature>
<sequence length="928" mass="102477">MVTPKNVKVRVYNFGNGTSDGSSAMKNLLGSKGANLAEMSNLGIPVPPGFTITTETCSEYNQLGKDKVVSLLMTEVKLAIATVEKRMGTTFGSAENPCLLSVRSGSRVSMPGMMDTVLNLGMNDNSVAGLIAKTGNNRFAWDTYRRFVQMFGGVVLGVGAISKEDQNPFEEIIEKFKKDKGVELDTELDAEDLKRMVSDFKALCEVQTGAKFPDDPWDQLWASITAVFDSWMNPRAVYYRVMHQIPEEWGTAVNVQAMVFGNMGETSGSGVAFTRDASTGENIFNGEYLINAQGEDVVSGIRTPQQISLQGSKKWATLAGVSEENRKTQYPSLEELLPNTFKELNTTQAILETHYNDMQDLEFTIQEGKFWMLQTRNGKRTAAAMVKIAVDMLTIGMIDEKQALLMQEPSKLEELLHPVFDSEAIKNAKVLAKGLPASPGAATGQIVFFADEAHKYTDSILVRIETSPEDLEGMNIAKGILTARGGMTSHAAVVARGMGKCCVSGAEKININYKTRVMTIGSHVFNEGDWISLNGTTGEVYEGKIKNKDAELSADFDTIMNLADKYRTLGVRANAETQRECQNAIKFGAEGIGLCRTEHMFFEGERLARIREMILSTDEAGRREALNKLLPIHRNDLKEVLRAMENLPVTIRLLDPPLHEFIPHDLENQKEMALEMNVSVETIIQKVDNLKEFNPMLGHRGCRLGITYPEITEMQARAIIEAALELKAEGIATHPEIMIPLIGTVKELKLQKQLVKTIIEKVFEEKGDSIKYLIGTMIEIPRSCLTANQIAEEADFFSFGTNDLTQMGFGYSRDDAGKFLPIYIEKGILKVDPFQVLDQEGIGQLIEIATVKGRSFDPALKIGICGEHGGDPSSIEFCHRIGMDYVSCSPFRIPIARLAAAQAAIKQPLPNQVENLYLSIEKEIPAPI</sequence>
<dbReference type="RefSeq" id="WP_084118305.1">
    <property type="nucleotide sequence ID" value="NZ_FQWF01000006.1"/>
</dbReference>
<evidence type="ECO:0000259" key="17">
    <source>
        <dbReference type="Pfam" id="PF01326"/>
    </source>
</evidence>
<keyword evidence="20" id="KW-1185">Reference proteome</keyword>
<proteinExistence type="inferred from homology"/>
<dbReference type="SUPFAM" id="SSF56059">
    <property type="entry name" value="Glutathione synthetase ATP-binding domain-like"/>
    <property type="match status" value="1"/>
</dbReference>
<dbReference type="Gene3D" id="1.10.189.10">
    <property type="entry name" value="Pyruvate Phosphate Dikinase, domain 2"/>
    <property type="match status" value="1"/>
</dbReference>
<dbReference type="Pfam" id="PF00391">
    <property type="entry name" value="PEP-utilizers"/>
    <property type="match status" value="1"/>
</dbReference>
<evidence type="ECO:0000256" key="13">
    <source>
        <dbReference type="PIRSR" id="PIRSR000853-1"/>
    </source>
</evidence>
<accession>A0A1M5JUT5</accession>
<keyword evidence="9 19" id="KW-0418">Kinase</keyword>
<dbReference type="SUPFAM" id="SSF51621">
    <property type="entry name" value="Phosphoenolpyruvate/pyruvate domain"/>
    <property type="match status" value="1"/>
</dbReference>
<dbReference type="Gene3D" id="1.20.80.30">
    <property type="match status" value="1"/>
</dbReference>
<comment type="function">
    <text evidence="2">Catalyzes the reversible phosphorylation of pyruvate and phosphate.</text>
</comment>
<gene>
    <name evidence="19" type="ORF">SAMN05444372_1062</name>
</gene>
<dbReference type="InterPro" id="IPR036637">
    <property type="entry name" value="Phosphohistidine_dom_sf"/>
</dbReference>
<keyword evidence="19" id="KW-0670">Pyruvate</keyword>
<keyword evidence="10" id="KW-0067">ATP-binding</keyword>
<dbReference type="Gene3D" id="3.30.470.20">
    <property type="entry name" value="ATP-grasp fold, B domain"/>
    <property type="match status" value="1"/>
</dbReference>
<feature type="binding site" evidence="15">
    <location>
        <position position="779"/>
    </location>
    <ligand>
        <name>Mg(2+)</name>
        <dbReference type="ChEBI" id="CHEBI:18420"/>
    </ligand>
</feature>
<evidence type="ECO:0000256" key="10">
    <source>
        <dbReference type="ARBA" id="ARBA00022840"/>
    </source>
</evidence>
<dbReference type="InterPro" id="IPR010121">
    <property type="entry name" value="Pyruvate_phosphate_dikinase"/>
</dbReference>
<dbReference type="Pfam" id="PF01326">
    <property type="entry name" value="PPDK_N"/>
    <property type="match status" value="2"/>
</dbReference>
<dbReference type="AlphaFoldDB" id="A0A1M5JUT5"/>
<dbReference type="Proteomes" id="UP000184020">
    <property type="component" value="Unassembled WGS sequence"/>
</dbReference>
<evidence type="ECO:0000313" key="19">
    <source>
        <dbReference type="EMBL" id="SHG43733.1"/>
    </source>
</evidence>
<dbReference type="EMBL" id="FQWF01000006">
    <property type="protein sequence ID" value="SHG43733.1"/>
    <property type="molecule type" value="Genomic_DNA"/>
</dbReference>
<dbReference type="InterPro" id="IPR018274">
    <property type="entry name" value="PEP_util_AS"/>
</dbReference>
<comment type="cofactor">
    <cofactor evidence="1 12 15">
        <name>Mg(2+)</name>
        <dbReference type="ChEBI" id="CHEBI:18420"/>
    </cofactor>
</comment>
<dbReference type="InterPro" id="IPR040442">
    <property type="entry name" value="Pyrv_kinase-like_dom_sf"/>
</dbReference>
<evidence type="ECO:0000256" key="1">
    <source>
        <dbReference type="ARBA" id="ARBA00001946"/>
    </source>
</evidence>
<evidence type="ECO:0000313" key="20">
    <source>
        <dbReference type="Proteomes" id="UP000184020"/>
    </source>
</evidence>
<feature type="binding site" evidence="14">
    <location>
        <position position="803"/>
    </location>
    <ligand>
        <name>substrate</name>
    </ligand>
</feature>
<feature type="binding site" evidence="14">
    <location>
        <position position="779"/>
    </location>
    <ligand>
        <name>substrate</name>
    </ligand>
</feature>
<evidence type="ECO:0000256" key="8">
    <source>
        <dbReference type="ARBA" id="ARBA00022741"/>
    </source>
</evidence>
<feature type="domain" description="Pyruvate phosphate dikinase AMP/ATP-binding" evidence="17">
    <location>
        <begin position="27"/>
        <end position="69"/>
    </location>
</feature>
<dbReference type="PIRSF" id="PIRSF000853">
    <property type="entry name" value="PPDK"/>
    <property type="match status" value="1"/>
</dbReference>
<feature type="domain" description="PEP-utilising enzyme mobile" evidence="16">
    <location>
        <begin position="458"/>
        <end position="538"/>
    </location>
</feature>
<feature type="binding site" evidence="15">
    <location>
        <position position="803"/>
    </location>
    <ligand>
        <name>Mg(2+)</name>
        <dbReference type="ChEBI" id="CHEBI:18420"/>
    </ligand>
</feature>
<reference evidence="20" key="1">
    <citation type="submission" date="2016-11" db="EMBL/GenBank/DDBJ databases">
        <authorList>
            <person name="Varghese N."/>
            <person name="Submissions S."/>
        </authorList>
    </citation>
    <scope>NUCLEOTIDE SEQUENCE [LARGE SCALE GENOMIC DNA]</scope>
    <source>
        <strain evidence="20">DSM 17659</strain>
    </source>
</reference>
<dbReference type="NCBIfam" id="TIGR01828">
    <property type="entry name" value="pyru_phos_dikin"/>
    <property type="match status" value="1"/>
</dbReference>
<dbReference type="GO" id="GO:0016301">
    <property type="term" value="F:kinase activity"/>
    <property type="evidence" value="ECO:0007669"/>
    <property type="project" value="UniProtKB-UniRule"/>
</dbReference>
<feature type="binding site" evidence="14">
    <location>
        <position position="596"/>
    </location>
    <ligand>
        <name>substrate</name>
    </ligand>
</feature>
<comment type="similarity">
    <text evidence="3 12">Belongs to the PEP-utilizing enzyme family.</text>
</comment>